<dbReference type="AlphaFoldDB" id="A0AAC9J6T5"/>
<geneLocation type="plasmid" evidence="3 4">
    <name>pFSC454</name>
</geneLocation>
<dbReference type="EMBL" id="CP018094">
    <property type="protein sequence ID" value="APD51335.1"/>
    <property type="molecule type" value="Genomic_DNA"/>
</dbReference>
<accession>A0AAC9J6T5</accession>
<dbReference type="InterPro" id="IPR000525">
    <property type="entry name" value="Initiator_Rep_WH1"/>
</dbReference>
<proteinExistence type="inferred from homology"/>
<dbReference type="Pfam" id="PF01051">
    <property type="entry name" value="Rep3_N"/>
    <property type="match status" value="1"/>
</dbReference>
<evidence type="ECO:0000259" key="2">
    <source>
        <dbReference type="Pfam" id="PF01051"/>
    </source>
</evidence>
<dbReference type="SUPFAM" id="SSF46785">
    <property type="entry name" value="Winged helix' DNA-binding domain"/>
    <property type="match status" value="2"/>
</dbReference>
<dbReference type="Pfam" id="PF21205">
    <property type="entry name" value="Rep3_C"/>
    <property type="match status" value="1"/>
</dbReference>
<dbReference type="KEGG" id="fhi:FSC454_09325"/>
<comment type="similarity">
    <text evidence="1">Belongs to the initiator RepB protein family.</text>
</comment>
<dbReference type="InterPro" id="IPR036388">
    <property type="entry name" value="WH-like_DNA-bd_sf"/>
</dbReference>
<name>A0AAC9J6T5_9GAMM</name>
<reference evidence="3 4" key="1">
    <citation type="submission" date="2016-11" db="EMBL/GenBank/DDBJ databases">
        <authorList>
            <person name="Hagglund E."/>
            <person name="Bystrom M."/>
            <person name="Naslund J."/>
            <person name="Stenberg P."/>
            <person name="Sjodin A."/>
        </authorList>
    </citation>
    <scope>NUCLEOTIDE SEQUENCE [LARGE SCALE GENOMIC DNA]</scope>
    <source>
        <strain evidence="3 4">CCUG 58020</strain>
        <plasmid evidence="3 4">pFSC454</plasmid>
    </source>
</reference>
<evidence type="ECO:0000313" key="3">
    <source>
        <dbReference type="EMBL" id="APD51335.1"/>
    </source>
</evidence>
<evidence type="ECO:0000313" key="4">
    <source>
        <dbReference type="Proteomes" id="UP000182459"/>
    </source>
</evidence>
<sequence>MNDKSFNDIVSKTFYLTSLFADIKSEHNWTAYEIKTIMLFFSKLEKYSVYLPDKDLDNLELEKYIEKTPKSFTFKKEDFIFITGVRKEHLSREINKIRKSLISKAIHIPHPLYPEDEKSGISVTWFNLIEYNNSAGELKLYANPTALPRLLAFVKYAKVSFESIARLKNSYSIFTYLSLKIIKDSSYKQSETSFIISINEYKAKMGISNKYKMVRQFREFVLDVISKEINNSTEFNFSYELIKEGRSFNKIRFDFDYKDKPLITNQTDNNDEGNLFGFNISDINEESYFETILTSWGIRAKKVVEIEESYSINAINEAIEVTKQAVDIGIIKTTPAAFFLGTLENKELESQVEFKRQQQMITTQQEKEKQKQLFAEYEAIEKFINDNADELSNYLSIRSGGGFFELSESVKEELEKLCYVDIKKYKDFKSNFAVLNQGFWDMKQRKEVRPNMYNFLALIIKYQINNLIIM</sequence>
<dbReference type="RefSeq" id="WP_066046878.1">
    <property type="nucleotide sequence ID" value="NZ_CP018094.1"/>
</dbReference>
<organism evidence="3 4">
    <name type="scientific">Francisella hispaniensis FSC454</name>
    <dbReference type="NCBI Taxonomy" id="1088883"/>
    <lineage>
        <taxon>Bacteria</taxon>
        <taxon>Pseudomonadati</taxon>
        <taxon>Pseudomonadota</taxon>
        <taxon>Gammaproteobacteria</taxon>
        <taxon>Thiotrichales</taxon>
        <taxon>Francisellaceae</taxon>
        <taxon>Francisella</taxon>
    </lineage>
</organism>
<dbReference type="GO" id="GO:0006270">
    <property type="term" value="P:DNA replication initiation"/>
    <property type="evidence" value="ECO:0007669"/>
    <property type="project" value="InterPro"/>
</dbReference>
<dbReference type="InterPro" id="IPR036390">
    <property type="entry name" value="WH_DNA-bd_sf"/>
</dbReference>
<protein>
    <recommendedName>
        <fullName evidence="2">Initiator Rep protein WH1 domain-containing protein</fullName>
    </recommendedName>
</protein>
<dbReference type="Proteomes" id="UP000182459">
    <property type="component" value="Plasmid pFSC454"/>
</dbReference>
<keyword evidence="3" id="KW-0614">Plasmid</keyword>
<dbReference type="GO" id="GO:0003887">
    <property type="term" value="F:DNA-directed DNA polymerase activity"/>
    <property type="evidence" value="ECO:0007669"/>
    <property type="project" value="InterPro"/>
</dbReference>
<dbReference type="Gene3D" id="1.10.10.10">
    <property type="entry name" value="Winged helix-like DNA-binding domain superfamily/Winged helix DNA-binding domain"/>
    <property type="match status" value="2"/>
</dbReference>
<gene>
    <name evidence="3" type="ORF">FSC454_09325</name>
</gene>
<evidence type="ECO:0000256" key="1">
    <source>
        <dbReference type="ARBA" id="ARBA00038283"/>
    </source>
</evidence>
<feature type="domain" description="Initiator Rep protein WH1" evidence="2">
    <location>
        <begin position="24"/>
        <end position="179"/>
    </location>
</feature>
<keyword evidence="4" id="KW-1185">Reference proteome</keyword>